<dbReference type="InterPro" id="IPR036291">
    <property type="entry name" value="NAD(P)-bd_dom_sf"/>
</dbReference>
<gene>
    <name evidence="2" type="ORF">RM445_12185</name>
</gene>
<keyword evidence="3" id="KW-1185">Reference proteome</keyword>
<organism evidence="2 3">
    <name type="scientific">Pseudonocardia charpentierae</name>
    <dbReference type="NCBI Taxonomy" id="3075545"/>
    <lineage>
        <taxon>Bacteria</taxon>
        <taxon>Bacillati</taxon>
        <taxon>Actinomycetota</taxon>
        <taxon>Actinomycetes</taxon>
        <taxon>Pseudonocardiales</taxon>
        <taxon>Pseudonocardiaceae</taxon>
        <taxon>Pseudonocardia</taxon>
    </lineage>
</organism>
<name>A0ABU2N988_9PSEU</name>
<protein>
    <submittedName>
        <fullName evidence="2">SDR family oxidoreductase</fullName>
    </submittedName>
</protein>
<comment type="similarity">
    <text evidence="1">Belongs to the short-chain dehydrogenases/reductases (SDR) family.</text>
</comment>
<dbReference type="InterPro" id="IPR050259">
    <property type="entry name" value="SDR"/>
</dbReference>
<proteinExistence type="inferred from homology"/>
<dbReference type="SUPFAM" id="SSF51735">
    <property type="entry name" value="NAD(P)-binding Rossmann-fold domains"/>
    <property type="match status" value="1"/>
</dbReference>
<evidence type="ECO:0000313" key="2">
    <source>
        <dbReference type="EMBL" id="MDT0350281.1"/>
    </source>
</evidence>
<reference evidence="3" key="1">
    <citation type="submission" date="2023-07" db="EMBL/GenBank/DDBJ databases">
        <title>30 novel species of actinomycetes from the DSMZ collection.</title>
        <authorList>
            <person name="Nouioui I."/>
        </authorList>
    </citation>
    <scope>NUCLEOTIDE SEQUENCE [LARGE SCALE GENOMIC DNA]</scope>
    <source>
        <strain evidence="3">DSM 45834</strain>
    </source>
</reference>
<dbReference type="Gene3D" id="3.40.50.720">
    <property type="entry name" value="NAD(P)-binding Rossmann-like Domain"/>
    <property type="match status" value="2"/>
</dbReference>
<dbReference type="PRINTS" id="PR00081">
    <property type="entry name" value="GDHRDH"/>
</dbReference>
<sequence length="203" mass="20813">MIDWSIRLPDQVVVTGTSSGLGQETARLLLDTGVRVYGVDVAEAAVDLGKSEAFTVVALQALLPLLTAADHGAAVAVSSVNAQFGEQQLAAYSSSKAALTGAVRTIALDYARRGVQINILAPGPMRAGLFERHLASAADPAKFLATRQARQPIGRIPGADEVARAALFLLSSAASAVFGSTLTADGGLTAGFDFRTGEEGSSA</sequence>
<dbReference type="RefSeq" id="WP_311556316.1">
    <property type="nucleotide sequence ID" value="NZ_JAVREJ010000007.1"/>
</dbReference>
<dbReference type="InterPro" id="IPR002347">
    <property type="entry name" value="SDR_fam"/>
</dbReference>
<evidence type="ECO:0000256" key="1">
    <source>
        <dbReference type="ARBA" id="ARBA00006484"/>
    </source>
</evidence>
<accession>A0ABU2N988</accession>
<dbReference type="EMBL" id="JAVREJ010000007">
    <property type="protein sequence ID" value="MDT0350281.1"/>
    <property type="molecule type" value="Genomic_DNA"/>
</dbReference>
<dbReference type="Proteomes" id="UP001183202">
    <property type="component" value="Unassembled WGS sequence"/>
</dbReference>
<dbReference type="Pfam" id="PF13561">
    <property type="entry name" value="adh_short_C2"/>
    <property type="match status" value="1"/>
</dbReference>
<comment type="caution">
    <text evidence="2">The sequence shown here is derived from an EMBL/GenBank/DDBJ whole genome shotgun (WGS) entry which is preliminary data.</text>
</comment>
<dbReference type="CDD" id="cd05233">
    <property type="entry name" value="SDR_c"/>
    <property type="match status" value="1"/>
</dbReference>
<evidence type="ECO:0000313" key="3">
    <source>
        <dbReference type="Proteomes" id="UP001183202"/>
    </source>
</evidence>
<dbReference type="PANTHER" id="PTHR42879">
    <property type="entry name" value="3-OXOACYL-(ACYL-CARRIER-PROTEIN) REDUCTASE"/>
    <property type="match status" value="1"/>
</dbReference>